<sequence length="157" mass="16718">MTPLDVRAVVEAQTVAATLHGLAAREAVPHVEPRHLADLTAANGEFADALDRRDADAAVRADDAFHRVLVDLCANRVLAGVLDDVTPLLRRMEPGPVRLARRSRVRHAAPAHRAAGPGRRRRGRGRRGAGQLADAAAGARLTRSTRSAPPTHTGSHP</sequence>
<dbReference type="EMBL" id="BSUZ01000001">
    <property type="protein sequence ID" value="GMA85900.1"/>
    <property type="molecule type" value="Genomic_DNA"/>
</dbReference>
<feature type="region of interest" description="Disordered" evidence="4">
    <location>
        <begin position="101"/>
        <end position="157"/>
    </location>
</feature>
<evidence type="ECO:0000256" key="3">
    <source>
        <dbReference type="ARBA" id="ARBA00023163"/>
    </source>
</evidence>
<evidence type="ECO:0000313" key="7">
    <source>
        <dbReference type="Proteomes" id="UP001157017"/>
    </source>
</evidence>
<keyword evidence="3" id="KW-0804">Transcription</keyword>
<feature type="domain" description="GntR C-terminal" evidence="5">
    <location>
        <begin position="17"/>
        <end position="114"/>
    </location>
</feature>
<evidence type="ECO:0000259" key="5">
    <source>
        <dbReference type="Pfam" id="PF07729"/>
    </source>
</evidence>
<comment type="caution">
    <text evidence="6">The sequence shown here is derived from an EMBL/GenBank/DDBJ whole genome shotgun (WGS) entry which is preliminary data.</text>
</comment>
<feature type="compositionally biased region" description="Basic residues" evidence="4">
    <location>
        <begin position="101"/>
        <end position="110"/>
    </location>
</feature>
<dbReference type="InterPro" id="IPR011711">
    <property type="entry name" value="GntR_C"/>
</dbReference>
<protein>
    <recommendedName>
        <fullName evidence="5">GntR C-terminal domain-containing protein</fullName>
    </recommendedName>
</protein>
<evidence type="ECO:0000313" key="6">
    <source>
        <dbReference type="EMBL" id="GMA85900.1"/>
    </source>
</evidence>
<proteinExistence type="predicted"/>
<organism evidence="6 7">
    <name type="scientific">Angustibacter aerolatus</name>
    <dbReference type="NCBI Taxonomy" id="1162965"/>
    <lineage>
        <taxon>Bacteria</taxon>
        <taxon>Bacillati</taxon>
        <taxon>Actinomycetota</taxon>
        <taxon>Actinomycetes</taxon>
        <taxon>Kineosporiales</taxon>
        <taxon>Kineosporiaceae</taxon>
    </lineage>
</organism>
<dbReference type="InterPro" id="IPR008920">
    <property type="entry name" value="TF_FadR/GntR_C"/>
</dbReference>
<dbReference type="SUPFAM" id="SSF48008">
    <property type="entry name" value="GntR ligand-binding domain-like"/>
    <property type="match status" value="1"/>
</dbReference>
<accession>A0ABQ6JGD7</accession>
<evidence type="ECO:0000256" key="1">
    <source>
        <dbReference type="ARBA" id="ARBA00023015"/>
    </source>
</evidence>
<keyword evidence="7" id="KW-1185">Reference proteome</keyword>
<feature type="compositionally biased region" description="Polar residues" evidence="4">
    <location>
        <begin position="142"/>
        <end position="157"/>
    </location>
</feature>
<dbReference type="Proteomes" id="UP001157017">
    <property type="component" value="Unassembled WGS sequence"/>
</dbReference>
<reference evidence="7" key="1">
    <citation type="journal article" date="2019" name="Int. J. Syst. Evol. Microbiol.">
        <title>The Global Catalogue of Microorganisms (GCM) 10K type strain sequencing project: providing services to taxonomists for standard genome sequencing and annotation.</title>
        <authorList>
            <consortium name="The Broad Institute Genomics Platform"/>
            <consortium name="The Broad Institute Genome Sequencing Center for Infectious Disease"/>
            <person name="Wu L."/>
            <person name="Ma J."/>
        </authorList>
    </citation>
    <scope>NUCLEOTIDE SEQUENCE [LARGE SCALE GENOMIC DNA]</scope>
    <source>
        <strain evidence="7">NBRC 108730</strain>
    </source>
</reference>
<evidence type="ECO:0000256" key="2">
    <source>
        <dbReference type="ARBA" id="ARBA00023125"/>
    </source>
</evidence>
<gene>
    <name evidence="6" type="ORF">GCM10025868_11500</name>
</gene>
<feature type="compositionally biased region" description="Basic residues" evidence="4">
    <location>
        <begin position="118"/>
        <end position="127"/>
    </location>
</feature>
<keyword evidence="2" id="KW-0238">DNA-binding</keyword>
<keyword evidence="1" id="KW-0805">Transcription regulation</keyword>
<feature type="compositionally biased region" description="Low complexity" evidence="4">
    <location>
        <begin position="129"/>
        <end position="140"/>
    </location>
</feature>
<evidence type="ECO:0000256" key="4">
    <source>
        <dbReference type="SAM" id="MobiDB-lite"/>
    </source>
</evidence>
<dbReference type="Gene3D" id="1.20.120.530">
    <property type="entry name" value="GntR ligand-binding domain-like"/>
    <property type="match status" value="1"/>
</dbReference>
<name>A0ABQ6JGD7_9ACTN</name>
<dbReference type="Pfam" id="PF07729">
    <property type="entry name" value="FCD"/>
    <property type="match status" value="1"/>
</dbReference>